<keyword evidence="5 12" id="KW-0812">Transmembrane</keyword>
<dbReference type="InterPro" id="IPR012955">
    <property type="entry name" value="CASP_C"/>
</dbReference>
<evidence type="ECO:0000256" key="8">
    <source>
        <dbReference type="ARBA" id="ARBA00023054"/>
    </source>
</evidence>
<keyword evidence="16" id="KW-1185">Reference proteome</keyword>
<evidence type="ECO:0000256" key="1">
    <source>
        <dbReference type="ARBA" id="ARBA00004409"/>
    </source>
</evidence>
<dbReference type="GO" id="GO:0000977">
    <property type="term" value="F:RNA polymerase II transcription regulatory region sequence-specific DNA binding"/>
    <property type="evidence" value="ECO:0007669"/>
    <property type="project" value="TreeGrafter"/>
</dbReference>
<gene>
    <name evidence="15" type="ORF">JOB18_019634</name>
</gene>
<protein>
    <recommendedName>
        <fullName evidence="3">Protein CASP</fullName>
    </recommendedName>
</protein>
<feature type="domain" description="CASP C-terminal" evidence="13">
    <location>
        <begin position="422"/>
        <end position="641"/>
    </location>
</feature>
<evidence type="ECO:0000256" key="6">
    <source>
        <dbReference type="ARBA" id="ARBA00022989"/>
    </source>
</evidence>
<keyword evidence="6 12" id="KW-1133">Transmembrane helix</keyword>
<dbReference type="PANTHER" id="PTHR14043">
    <property type="entry name" value="CCAAT DISPLACEMENT PROTEIN-RELATED"/>
    <property type="match status" value="1"/>
</dbReference>
<evidence type="ECO:0000256" key="3">
    <source>
        <dbReference type="ARBA" id="ARBA00018691"/>
    </source>
</evidence>
<keyword evidence="9 12" id="KW-0472">Membrane</keyword>
<reference evidence="15 16" key="1">
    <citation type="journal article" date="2021" name="Sci. Rep.">
        <title>Chromosome anchoring in Senegalese sole (Solea senegalensis) reveals sex-associated markers and genome rearrangements in flatfish.</title>
        <authorList>
            <person name="Guerrero-Cozar I."/>
            <person name="Gomez-Garrido J."/>
            <person name="Berbel C."/>
            <person name="Martinez-Blanch J.F."/>
            <person name="Alioto T."/>
            <person name="Claros M.G."/>
            <person name="Gagnaire P.A."/>
            <person name="Manchado M."/>
        </authorList>
    </citation>
    <scope>NUCLEOTIDE SEQUENCE [LARGE SCALE GENOMIC DNA]</scope>
    <source>
        <strain evidence="15">Sse05_10M</strain>
    </source>
</reference>
<feature type="domain" description="Cux N-terminal" evidence="14">
    <location>
        <begin position="4"/>
        <end position="112"/>
    </location>
</feature>
<dbReference type="Proteomes" id="UP000693946">
    <property type="component" value="Linkage Group LG8"/>
</dbReference>
<evidence type="ECO:0000313" key="15">
    <source>
        <dbReference type="EMBL" id="KAG7479166.1"/>
    </source>
</evidence>
<organism evidence="15 16">
    <name type="scientific">Solea senegalensis</name>
    <name type="common">Senegalese sole</name>
    <dbReference type="NCBI Taxonomy" id="28829"/>
    <lineage>
        <taxon>Eukaryota</taxon>
        <taxon>Metazoa</taxon>
        <taxon>Chordata</taxon>
        <taxon>Craniata</taxon>
        <taxon>Vertebrata</taxon>
        <taxon>Euteleostomi</taxon>
        <taxon>Actinopterygii</taxon>
        <taxon>Neopterygii</taxon>
        <taxon>Teleostei</taxon>
        <taxon>Neoteleostei</taxon>
        <taxon>Acanthomorphata</taxon>
        <taxon>Carangaria</taxon>
        <taxon>Pleuronectiformes</taxon>
        <taxon>Pleuronectoidei</taxon>
        <taxon>Soleidae</taxon>
        <taxon>Solea</taxon>
    </lineage>
</organism>
<dbReference type="GO" id="GO:0000981">
    <property type="term" value="F:DNA-binding transcription factor activity, RNA polymerase II-specific"/>
    <property type="evidence" value="ECO:0007669"/>
    <property type="project" value="TreeGrafter"/>
</dbReference>
<accession>A0AAV6PZS0</accession>
<evidence type="ECO:0000256" key="9">
    <source>
        <dbReference type="ARBA" id="ARBA00023136"/>
    </source>
</evidence>
<evidence type="ECO:0000256" key="12">
    <source>
        <dbReference type="SAM" id="Phobius"/>
    </source>
</evidence>
<comment type="caution">
    <text evidence="15">The sequence shown here is derived from an EMBL/GenBank/DDBJ whole genome shotgun (WGS) entry which is preliminary data.</text>
</comment>
<comment type="similarity">
    <text evidence="2">Belongs to the CASP family.</text>
</comment>
<proteinExistence type="inferred from homology"/>
<keyword evidence="7" id="KW-0333">Golgi apparatus</keyword>
<sequence length="672" mass="77006">MAANAGSMFQYWKRFDLQQLQKELDATATQLANRQDESEQSRKKLIDLSREFKKNTPEDFRKQVAPLLKSFQGEIDALSKRSKEAEAAFLNVYKKIIDVPDPVPVLELAQQLQLKLQRMHDIETENTKLRETLEDYNKEFAEVKNQEVTIKALKEKIREYEQSLKNQAENLAQEKQLQLHNDYAEKERKLQENQDSMSSRLKEAENKTQSLQTALETTQAELFDLKTKYDEESTAKADEIEMVMTDLERANQRAEAAQREADSLREQLSLGNQSQQLSSPAKADPDTEQVEEVASHSSLEAELRAKERETAQLVEDVQRLQASLTKLRETTSSQISQLEQQLSSKTTILKELEEKLQKQADYEEVKKELSILKSMEFGASDSVQDSSKPLEVLLLERNRSLQSESAALRNANTELSGRYADLQVEFSAAVRTSAEQKELILKLEHDLSTIQAMPSLPRPDADGSEVTNMENIPEPVKEATAMFTGSGVNPHPELPQGQMDSLLSIISSQRERFRSRNQELEAENRSLQQTMQALQNELDSLRADNIKLYEKIKFLQSYPTKSGGSDDTVMRYSSQYEERLDPFASFSKKERQRRYLSLSPWDKATLSLGRVILSNKVARTIAFFYTLFLHCLVFLVLYKTAWSESIGRDCSAFCAKKYADHLHRFHENDQNL</sequence>
<feature type="region of interest" description="Disordered" evidence="11">
    <location>
        <begin position="269"/>
        <end position="300"/>
    </location>
</feature>
<feature type="coiled-coil region" evidence="10">
    <location>
        <begin position="503"/>
        <end position="551"/>
    </location>
</feature>
<dbReference type="EMBL" id="JAGKHQ010000020">
    <property type="protein sequence ID" value="KAG7479166.1"/>
    <property type="molecule type" value="Genomic_DNA"/>
</dbReference>
<name>A0AAV6PZS0_SOLSE</name>
<dbReference type="GO" id="GO:0000139">
    <property type="term" value="C:Golgi membrane"/>
    <property type="evidence" value="ECO:0007669"/>
    <property type="project" value="UniProtKB-SubCell"/>
</dbReference>
<comment type="subcellular location">
    <subcellularLocation>
        <location evidence="1">Golgi apparatus membrane</location>
        <topology evidence="1">Single-pass type IV membrane protein</topology>
    </subcellularLocation>
</comment>
<evidence type="ECO:0000259" key="13">
    <source>
        <dbReference type="Pfam" id="PF08172"/>
    </source>
</evidence>
<evidence type="ECO:0000256" key="4">
    <source>
        <dbReference type="ARBA" id="ARBA00022448"/>
    </source>
</evidence>
<keyword evidence="4" id="KW-0813">Transport</keyword>
<dbReference type="AlphaFoldDB" id="A0AAV6PZS0"/>
<dbReference type="InterPro" id="IPR057476">
    <property type="entry name" value="Cux_N"/>
</dbReference>
<feature type="transmembrane region" description="Helical" evidence="12">
    <location>
        <begin position="617"/>
        <end position="638"/>
    </location>
</feature>
<dbReference type="Pfam" id="PF08172">
    <property type="entry name" value="CASP_C"/>
    <property type="match status" value="1"/>
</dbReference>
<feature type="region of interest" description="Disordered" evidence="11">
    <location>
        <begin position="188"/>
        <end position="211"/>
    </location>
</feature>
<keyword evidence="8 10" id="KW-0175">Coiled coil</keyword>
<evidence type="ECO:0000313" key="16">
    <source>
        <dbReference type="Proteomes" id="UP000693946"/>
    </source>
</evidence>
<evidence type="ECO:0000256" key="11">
    <source>
        <dbReference type="SAM" id="MobiDB-lite"/>
    </source>
</evidence>
<dbReference type="GO" id="GO:0006891">
    <property type="term" value="P:intra-Golgi vesicle-mediated transport"/>
    <property type="evidence" value="ECO:0007669"/>
    <property type="project" value="InterPro"/>
</dbReference>
<dbReference type="PANTHER" id="PTHR14043:SF15">
    <property type="entry name" value="PROTEIN CASP"/>
    <property type="match status" value="1"/>
</dbReference>
<feature type="compositionally biased region" description="Low complexity" evidence="11">
    <location>
        <begin position="269"/>
        <end position="279"/>
    </location>
</feature>
<evidence type="ECO:0000256" key="2">
    <source>
        <dbReference type="ARBA" id="ARBA00006415"/>
    </source>
</evidence>
<evidence type="ECO:0000259" key="14">
    <source>
        <dbReference type="Pfam" id="PF25398"/>
    </source>
</evidence>
<evidence type="ECO:0000256" key="10">
    <source>
        <dbReference type="SAM" id="Coils"/>
    </source>
</evidence>
<dbReference type="GO" id="GO:0005634">
    <property type="term" value="C:nucleus"/>
    <property type="evidence" value="ECO:0007669"/>
    <property type="project" value="TreeGrafter"/>
</dbReference>
<dbReference type="Pfam" id="PF25398">
    <property type="entry name" value="CUX1_N"/>
    <property type="match status" value="1"/>
</dbReference>
<evidence type="ECO:0000256" key="5">
    <source>
        <dbReference type="ARBA" id="ARBA00022692"/>
    </source>
</evidence>
<evidence type="ECO:0000256" key="7">
    <source>
        <dbReference type="ARBA" id="ARBA00023034"/>
    </source>
</evidence>